<dbReference type="OrthoDB" id="549777at2"/>
<dbReference type="EMBL" id="BAFK01000012">
    <property type="protein sequence ID" value="GAB59368.1"/>
    <property type="molecule type" value="Genomic_DNA"/>
</dbReference>
<sequence>MTEKKPLEPVIYPAFSTPFAQILYPDCEQLNAELERFFDVLTAQGDKYRNPHLHNYAQEALFESNFDLFKYDNPAVQRLRGFVLQSVAWVMARLNGYSHDELSRLQLNADAWFHITEFAGYFYTHNHPMASWSAVYCVNPGTSPDNKPDSGVLRFHDPRPHANSYLDAGNVRLNGQYGVGNHNFKLQAGQLVIFPSYLQHEVAPFMGQDRRITVAVNCWSNRYGG</sequence>
<dbReference type="Proteomes" id="UP000004374">
    <property type="component" value="Unassembled WGS sequence"/>
</dbReference>
<accession>I1DZ90</accession>
<dbReference type="STRING" id="562729.RNAN_2370"/>
<reference evidence="1 2" key="1">
    <citation type="journal article" date="2012" name="J. Bacteriol.">
        <title>Genome Sequence of the Protease-Producing Bacterium Rheinheimera nanhaiensis E407-8T, Isolated from Deep-Sea Sediment of the South China Sea.</title>
        <authorList>
            <person name="Zhang X.-Y."/>
            <person name="Zhang Y.-J."/>
            <person name="Qin Q.-L."/>
            <person name="Xie B.-B."/>
            <person name="Chen X.-L."/>
            <person name="Zhou B.-C."/>
            <person name="Zhang Y.-Z."/>
        </authorList>
    </citation>
    <scope>NUCLEOTIDE SEQUENCE [LARGE SCALE GENOMIC DNA]</scope>
    <source>
        <strain evidence="1 2">E407-8</strain>
    </source>
</reference>
<name>I1DZ90_9GAMM</name>
<proteinExistence type="predicted"/>
<evidence type="ECO:0000313" key="1">
    <source>
        <dbReference type="EMBL" id="GAB59368.1"/>
    </source>
</evidence>
<organism evidence="1 2">
    <name type="scientific">Rheinheimera nanhaiensis E407-8</name>
    <dbReference type="NCBI Taxonomy" id="562729"/>
    <lineage>
        <taxon>Bacteria</taxon>
        <taxon>Pseudomonadati</taxon>
        <taxon>Pseudomonadota</taxon>
        <taxon>Gammaproteobacteria</taxon>
        <taxon>Chromatiales</taxon>
        <taxon>Chromatiaceae</taxon>
        <taxon>Rheinheimera</taxon>
    </lineage>
</organism>
<dbReference type="AlphaFoldDB" id="I1DZ90"/>
<keyword evidence="2" id="KW-1185">Reference proteome</keyword>
<dbReference type="RefSeq" id="WP_008221901.1">
    <property type="nucleotide sequence ID" value="NZ_BAFK01000012.1"/>
</dbReference>
<comment type="caution">
    <text evidence="1">The sequence shown here is derived from an EMBL/GenBank/DDBJ whole genome shotgun (WGS) entry which is preliminary data.</text>
</comment>
<evidence type="ECO:0008006" key="3">
    <source>
        <dbReference type="Google" id="ProtNLM"/>
    </source>
</evidence>
<protein>
    <recommendedName>
        <fullName evidence="3">Fe2OG dioxygenase domain-containing protein</fullName>
    </recommendedName>
</protein>
<evidence type="ECO:0000313" key="2">
    <source>
        <dbReference type="Proteomes" id="UP000004374"/>
    </source>
</evidence>
<dbReference type="Gene3D" id="2.60.120.620">
    <property type="entry name" value="q2cbj1_9rhob like domain"/>
    <property type="match status" value="1"/>
</dbReference>
<dbReference type="InterPro" id="IPR012668">
    <property type="entry name" value="CHP02466"/>
</dbReference>
<dbReference type="Pfam" id="PF13759">
    <property type="entry name" value="2OG-FeII_Oxy_5"/>
    <property type="match status" value="1"/>
</dbReference>
<gene>
    <name evidence="1" type="ORF">RNAN_2370</name>
</gene>